<evidence type="ECO:0000256" key="4">
    <source>
        <dbReference type="ARBA" id="ARBA00022825"/>
    </source>
</evidence>
<keyword evidence="5" id="KW-0812">Transmembrane</keyword>
<dbReference type="CDD" id="cd07023">
    <property type="entry name" value="S49_Sppa_N_C"/>
    <property type="match status" value="1"/>
</dbReference>
<dbReference type="InterPro" id="IPR002142">
    <property type="entry name" value="Peptidase_S49"/>
</dbReference>
<keyword evidence="3" id="KW-0378">Hydrolase</keyword>
<dbReference type="EMBL" id="LN890655">
    <property type="protein sequence ID" value="CUS02649.2"/>
    <property type="molecule type" value="Genomic_DNA"/>
</dbReference>
<evidence type="ECO:0000256" key="2">
    <source>
        <dbReference type="ARBA" id="ARBA00022670"/>
    </source>
</evidence>
<proteinExistence type="inferred from homology"/>
<evidence type="ECO:0000313" key="7">
    <source>
        <dbReference type="EMBL" id="CUS02649.2"/>
    </source>
</evidence>
<comment type="similarity">
    <text evidence="1">Belongs to the peptidase S49 family.</text>
</comment>
<keyword evidence="5" id="KW-0472">Membrane</keyword>
<dbReference type="Gene3D" id="3.90.226.10">
    <property type="entry name" value="2-enoyl-CoA Hydratase, Chain A, domain 1"/>
    <property type="match status" value="1"/>
</dbReference>
<dbReference type="AlphaFoldDB" id="A0A160T0N4"/>
<keyword evidence="2" id="KW-0645">Protease</keyword>
<accession>A0A160T0N4</accession>
<evidence type="ECO:0000313" key="8">
    <source>
        <dbReference type="Proteomes" id="UP000215027"/>
    </source>
</evidence>
<keyword evidence="4" id="KW-0720">Serine protease</keyword>
<dbReference type="SUPFAM" id="SSF52096">
    <property type="entry name" value="ClpP/crotonase"/>
    <property type="match status" value="1"/>
</dbReference>
<organism evidence="7 8">
    <name type="scientific">Candidatus Promineifilum breve</name>
    <dbReference type="NCBI Taxonomy" id="1806508"/>
    <lineage>
        <taxon>Bacteria</taxon>
        <taxon>Bacillati</taxon>
        <taxon>Chloroflexota</taxon>
        <taxon>Ardenticatenia</taxon>
        <taxon>Candidatus Promineifilales</taxon>
        <taxon>Candidatus Promineifilaceae</taxon>
        <taxon>Candidatus Promineifilum</taxon>
    </lineage>
</organism>
<evidence type="ECO:0000256" key="3">
    <source>
        <dbReference type="ARBA" id="ARBA00022801"/>
    </source>
</evidence>
<name>A0A160T0N4_9CHLR</name>
<dbReference type="Pfam" id="PF01343">
    <property type="entry name" value="Peptidase_S49"/>
    <property type="match status" value="1"/>
</dbReference>
<dbReference type="GO" id="GO:0008236">
    <property type="term" value="F:serine-type peptidase activity"/>
    <property type="evidence" value="ECO:0007669"/>
    <property type="project" value="UniProtKB-KW"/>
</dbReference>
<sequence>MLFLPRNGRRDAPPYAGDGSLEIAVIEEPNRSNRSFGRVALLALLGGLVALAVGIFLAGRLIPRPQVGIIRLSYEIGSLSTYEITEQLKYARENPAVKAVVVVMNSPGGSAAFSEELFLDVLQTREQLPVVTSIDLLAASGAYYMAAATDEIYAKPTSNVGSVGVIASLPGDVYIEEDLLTTGPYKAFGGTRDGTVRQIERAKFAFLDAVRVGRGERLTMDLANLSRAEIYTGIQALDYGLIDGLGSGEEAIERAAALAGLREYETVELYPVTFDTEFIPLPLFRYQPEPVDEARLWAAPSNLAPGIYYRHIEPAGIR</sequence>
<evidence type="ECO:0000259" key="6">
    <source>
        <dbReference type="Pfam" id="PF01343"/>
    </source>
</evidence>
<dbReference type="Proteomes" id="UP000215027">
    <property type="component" value="Chromosome I"/>
</dbReference>
<reference evidence="7" key="1">
    <citation type="submission" date="2016-01" db="EMBL/GenBank/DDBJ databases">
        <authorList>
            <person name="Mcilroy J.S."/>
            <person name="Karst M S."/>
            <person name="Albertsen M."/>
        </authorList>
    </citation>
    <scope>NUCLEOTIDE SEQUENCE</scope>
    <source>
        <strain evidence="7">Cfx-K</strain>
    </source>
</reference>
<keyword evidence="8" id="KW-1185">Reference proteome</keyword>
<dbReference type="GO" id="GO:0006508">
    <property type="term" value="P:proteolysis"/>
    <property type="evidence" value="ECO:0007669"/>
    <property type="project" value="UniProtKB-KW"/>
</dbReference>
<dbReference type="PANTHER" id="PTHR42987">
    <property type="entry name" value="PEPTIDASE S49"/>
    <property type="match status" value="1"/>
</dbReference>
<keyword evidence="5" id="KW-1133">Transmembrane helix</keyword>
<feature type="transmembrane region" description="Helical" evidence="5">
    <location>
        <begin position="39"/>
        <end position="62"/>
    </location>
</feature>
<evidence type="ECO:0000256" key="1">
    <source>
        <dbReference type="ARBA" id="ARBA00008683"/>
    </source>
</evidence>
<evidence type="ECO:0000256" key="5">
    <source>
        <dbReference type="SAM" id="Phobius"/>
    </source>
</evidence>
<feature type="domain" description="Peptidase S49" evidence="6">
    <location>
        <begin position="125"/>
        <end position="261"/>
    </location>
</feature>
<dbReference type="InterPro" id="IPR047272">
    <property type="entry name" value="S49_SppA_C"/>
</dbReference>
<dbReference type="PANTHER" id="PTHR42987:SF4">
    <property type="entry name" value="PROTEASE SOHB-RELATED"/>
    <property type="match status" value="1"/>
</dbReference>
<protein>
    <recommendedName>
        <fullName evidence="6">Peptidase S49 domain-containing protein</fullName>
    </recommendedName>
</protein>
<dbReference type="KEGG" id="pbf:CFX0092_A0771"/>
<gene>
    <name evidence="7" type="ORF">CFX0092_A0771</name>
</gene>
<dbReference type="InterPro" id="IPR029045">
    <property type="entry name" value="ClpP/crotonase-like_dom_sf"/>
</dbReference>